<dbReference type="AlphaFoldDB" id="A0A9X2HH35"/>
<dbReference type="Proteomes" id="UP001139502">
    <property type="component" value="Unassembled WGS sequence"/>
</dbReference>
<dbReference type="InterPro" id="IPR053924">
    <property type="entry name" value="RecX_HTH_2nd"/>
</dbReference>
<feature type="domain" description="RecX second three-helical" evidence="5">
    <location>
        <begin position="11"/>
        <end position="52"/>
    </location>
</feature>
<gene>
    <name evidence="6" type="ORF">NBM05_14780</name>
</gene>
<evidence type="ECO:0000313" key="7">
    <source>
        <dbReference type="Proteomes" id="UP001139502"/>
    </source>
</evidence>
<evidence type="ECO:0000313" key="6">
    <source>
        <dbReference type="EMBL" id="MCP3427234.1"/>
    </source>
</evidence>
<dbReference type="GO" id="GO:0005737">
    <property type="term" value="C:cytoplasm"/>
    <property type="evidence" value="ECO:0007669"/>
    <property type="project" value="UniProtKB-SubCell"/>
</dbReference>
<keyword evidence="7" id="KW-1185">Reference proteome</keyword>
<reference evidence="6" key="1">
    <citation type="submission" date="2022-06" db="EMBL/GenBank/DDBJ databases">
        <title>Rothia sp. isolated from sandalwood seedling.</title>
        <authorList>
            <person name="Tuikhar N."/>
            <person name="Kirdat K."/>
            <person name="Thorat V."/>
            <person name="Swetha P."/>
            <person name="Padma S."/>
            <person name="Sundararaj R."/>
            <person name="Yadav A."/>
        </authorList>
    </citation>
    <scope>NUCLEOTIDE SEQUENCE</scope>
    <source>
        <strain evidence="6">AR01</strain>
    </source>
</reference>
<name>A0A9X2HH35_9MICC</name>
<dbReference type="Gene3D" id="1.10.10.10">
    <property type="entry name" value="Winged helix-like DNA-binding domain superfamily/Winged helix DNA-binding domain"/>
    <property type="match status" value="1"/>
</dbReference>
<dbReference type="Pfam" id="PF02631">
    <property type="entry name" value="RecX_HTH2"/>
    <property type="match status" value="1"/>
</dbReference>
<dbReference type="PANTHER" id="PTHR33602:SF1">
    <property type="entry name" value="REGULATORY PROTEIN RECX FAMILY PROTEIN"/>
    <property type="match status" value="1"/>
</dbReference>
<comment type="similarity">
    <text evidence="2">Belongs to the RecX family.</text>
</comment>
<evidence type="ECO:0000256" key="1">
    <source>
        <dbReference type="ARBA" id="ARBA00004496"/>
    </source>
</evidence>
<dbReference type="GO" id="GO:0006282">
    <property type="term" value="P:regulation of DNA repair"/>
    <property type="evidence" value="ECO:0007669"/>
    <property type="project" value="InterPro"/>
</dbReference>
<evidence type="ECO:0000259" key="5">
    <source>
        <dbReference type="Pfam" id="PF02631"/>
    </source>
</evidence>
<dbReference type="EMBL" id="JANAFB010000064">
    <property type="protein sequence ID" value="MCP3427234.1"/>
    <property type="molecule type" value="Genomic_DNA"/>
</dbReference>
<comment type="caution">
    <text evidence="6">The sequence shown here is derived from an EMBL/GenBank/DDBJ whole genome shotgun (WGS) entry which is preliminary data.</text>
</comment>
<evidence type="ECO:0000256" key="3">
    <source>
        <dbReference type="ARBA" id="ARBA00018111"/>
    </source>
</evidence>
<comment type="subcellular location">
    <subcellularLocation>
        <location evidence="1">Cytoplasm</location>
    </subcellularLocation>
</comment>
<organism evidence="6 7">
    <name type="scientific">Rothia santali</name>
    <dbReference type="NCBI Taxonomy" id="2949643"/>
    <lineage>
        <taxon>Bacteria</taxon>
        <taxon>Bacillati</taxon>
        <taxon>Actinomycetota</taxon>
        <taxon>Actinomycetes</taxon>
        <taxon>Micrococcales</taxon>
        <taxon>Micrococcaceae</taxon>
        <taxon>Rothia</taxon>
    </lineage>
</organism>
<protein>
    <recommendedName>
        <fullName evidence="3">Regulatory protein RecX</fullName>
    </recommendedName>
</protein>
<keyword evidence="4" id="KW-0963">Cytoplasm</keyword>
<dbReference type="InterPro" id="IPR036388">
    <property type="entry name" value="WH-like_DNA-bd_sf"/>
</dbReference>
<dbReference type="PANTHER" id="PTHR33602">
    <property type="entry name" value="REGULATORY PROTEIN RECX FAMILY PROTEIN"/>
    <property type="match status" value="1"/>
</dbReference>
<evidence type="ECO:0000256" key="4">
    <source>
        <dbReference type="ARBA" id="ARBA00022490"/>
    </source>
</evidence>
<accession>A0A9X2HH35</accession>
<evidence type="ECO:0000256" key="2">
    <source>
        <dbReference type="ARBA" id="ARBA00009695"/>
    </source>
</evidence>
<sequence length="127" mass="14639">MDRYEELGLVDDRQYAEMYVRSRAASRKLARPALRRELVQKGIAGELAEEALEQRDEEDEREDARELVRKKLAREGALADRVEREKVTRRLASMLARRGYAPGLAFGIIREELERRGAESPEDAPEL</sequence>
<dbReference type="InterPro" id="IPR003783">
    <property type="entry name" value="Regulatory_RecX"/>
</dbReference>
<proteinExistence type="inferred from homology"/>